<dbReference type="GO" id="GO:0098553">
    <property type="term" value="C:lumenal side of endoplasmic reticulum membrane"/>
    <property type="evidence" value="ECO:0007669"/>
    <property type="project" value="TreeGrafter"/>
</dbReference>
<sequence>MFVYDLFMVFGTRLLTTDGCSVMLQVVTGTDCQPTKSPDREFQPVAPIDITKLPEKLSLLFYMPLLADPMAECFDLQVEKEFKNVLLGLGDVILPGYSFGMFCTFIALLLMETGQPALIYLVPFTLLPICFWGFFVDSEGTLGKMWRGEI</sequence>
<proteinExistence type="predicted"/>
<name>A0A1I8B0P8_MELHA</name>
<keyword evidence="1" id="KW-1133">Transmembrane helix</keyword>
<organism evidence="2 3">
    <name type="scientific">Meloidogyne hapla</name>
    <name type="common">Root-knot nematode worm</name>
    <dbReference type="NCBI Taxonomy" id="6305"/>
    <lineage>
        <taxon>Eukaryota</taxon>
        <taxon>Metazoa</taxon>
        <taxon>Ecdysozoa</taxon>
        <taxon>Nematoda</taxon>
        <taxon>Chromadorea</taxon>
        <taxon>Rhabditida</taxon>
        <taxon>Tylenchina</taxon>
        <taxon>Tylenchomorpha</taxon>
        <taxon>Tylenchoidea</taxon>
        <taxon>Meloidogynidae</taxon>
        <taxon>Meloidogyninae</taxon>
        <taxon>Meloidogyne</taxon>
    </lineage>
</organism>
<dbReference type="GO" id="GO:0005765">
    <property type="term" value="C:lysosomal membrane"/>
    <property type="evidence" value="ECO:0007669"/>
    <property type="project" value="TreeGrafter"/>
</dbReference>
<keyword evidence="2" id="KW-1185">Reference proteome</keyword>
<dbReference type="GO" id="GO:0098554">
    <property type="term" value="C:cytoplasmic side of endoplasmic reticulum membrane"/>
    <property type="evidence" value="ECO:0007669"/>
    <property type="project" value="TreeGrafter"/>
</dbReference>
<protein>
    <submittedName>
        <fullName evidence="3">Signal peptide peptidase-like 2B</fullName>
    </submittedName>
</protein>
<reference evidence="3" key="1">
    <citation type="submission" date="2016-11" db="UniProtKB">
        <authorList>
            <consortium name="WormBaseParasite"/>
        </authorList>
    </citation>
    <scope>IDENTIFICATION</scope>
</reference>
<dbReference type="GO" id="GO:0042500">
    <property type="term" value="F:aspartic endopeptidase activity, intramembrane cleaving"/>
    <property type="evidence" value="ECO:0007669"/>
    <property type="project" value="InterPro"/>
</dbReference>
<dbReference type="GO" id="GO:0033619">
    <property type="term" value="P:membrane protein proteolysis"/>
    <property type="evidence" value="ECO:0007669"/>
    <property type="project" value="TreeGrafter"/>
</dbReference>
<dbReference type="Proteomes" id="UP000095281">
    <property type="component" value="Unplaced"/>
</dbReference>
<accession>A0A1I8B0P8</accession>
<dbReference type="WBParaSite" id="MhA1_Contig1144.frz3.gene5">
    <property type="protein sequence ID" value="MhA1_Contig1144.frz3.gene5"/>
    <property type="gene ID" value="MhA1_Contig1144.frz3.gene5"/>
</dbReference>
<dbReference type="PANTHER" id="PTHR12174">
    <property type="entry name" value="SIGNAL PEPTIDE PEPTIDASE"/>
    <property type="match status" value="1"/>
</dbReference>
<feature type="transmembrane region" description="Helical" evidence="1">
    <location>
        <begin position="117"/>
        <end position="136"/>
    </location>
</feature>
<keyword evidence="1" id="KW-0472">Membrane</keyword>
<feature type="transmembrane region" description="Helical" evidence="1">
    <location>
        <begin position="85"/>
        <end position="111"/>
    </location>
</feature>
<dbReference type="InterPro" id="IPR007369">
    <property type="entry name" value="Peptidase_A22B_SPP"/>
</dbReference>
<evidence type="ECO:0000256" key="1">
    <source>
        <dbReference type="SAM" id="Phobius"/>
    </source>
</evidence>
<dbReference type="AlphaFoldDB" id="A0A1I8B0P8"/>
<evidence type="ECO:0000313" key="2">
    <source>
        <dbReference type="Proteomes" id="UP000095281"/>
    </source>
</evidence>
<keyword evidence="1" id="KW-0812">Transmembrane</keyword>
<dbReference type="GO" id="GO:0030660">
    <property type="term" value="C:Golgi-associated vesicle membrane"/>
    <property type="evidence" value="ECO:0007669"/>
    <property type="project" value="TreeGrafter"/>
</dbReference>
<dbReference type="Pfam" id="PF04258">
    <property type="entry name" value="Peptidase_A22B"/>
    <property type="match status" value="1"/>
</dbReference>
<evidence type="ECO:0000313" key="3">
    <source>
        <dbReference type="WBParaSite" id="MhA1_Contig1144.frz3.gene5"/>
    </source>
</evidence>
<dbReference type="PANTHER" id="PTHR12174:SF103">
    <property type="entry name" value="INTRAMEMBRANE PROTEASE (IMPAS) FAMILY"/>
    <property type="match status" value="1"/>
</dbReference>